<dbReference type="AlphaFoldDB" id="A0A1D2VS62"/>
<proteinExistence type="inferred from homology"/>
<organism evidence="12 13">
    <name type="scientific">Ascoidea rubescens DSM 1968</name>
    <dbReference type="NCBI Taxonomy" id="1344418"/>
    <lineage>
        <taxon>Eukaryota</taxon>
        <taxon>Fungi</taxon>
        <taxon>Dikarya</taxon>
        <taxon>Ascomycota</taxon>
        <taxon>Saccharomycotina</taxon>
        <taxon>Saccharomycetes</taxon>
        <taxon>Ascoideaceae</taxon>
        <taxon>Ascoidea</taxon>
    </lineage>
</organism>
<name>A0A1D2VS62_9ASCO</name>
<sequence length="468" mass="52860">MNINQLYTPPSSTSVSVSAMPSTVLPIQLPFKLLIPNNNNNNINNININNNINTPTNNININTNINHNNLTSIISQNTVSSLSSVSSINSSFTDQSSTTIQSPISLSSPTTSLNSFKDDPPYSYSSIPNQPSLNSNLISNQSLILNPNHYKLIIDFENGYLGQGSISTVYSATLVNILQNNLLTQVAIKLPINERINKKFNSEALILNTLSNYYLSSQANNNNINNNNININNININFPFIKFFGIYQLFKKDYPPIRLNKFRNALLLEKCPLDLSNLIDNITFSPNYELFISNTSWWNLVNQLFKGLLILRKLNIIHCDLKTSNVLISNDTQLNFKITDFSSACFNDASLLNNPQTTLQFSAPELLSNPPSLPTFKSDLYSVGLILLHAAIGKEPYYDLLLSSNINSIQLINWIRKGNVLRLIDHDTYHKFFSNNKKAEYLLKLILQDRLDLFEIIQKMNFNFSYTI</sequence>
<protein>
    <recommendedName>
        <fullName evidence="6">mitogen-activated protein kinase kinase</fullName>
        <ecNumber evidence="6">2.7.12.2</ecNumber>
    </recommendedName>
</protein>
<dbReference type="SUPFAM" id="SSF56112">
    <property type="entry name" value="Protein kinase-like (PK-like)"/>
    <property type="match status" value="1"/>
</dbReference>
<evidence type="ECO:0000259" key="11">
    <source>
        <dbReference type="PROSITE" id="PS50011"/>
    </source>
</evidence>
<gene>
    <name evidence="12" type="ORF">ASCRUDRAFT_74074</name>
</gene>
<dbReference type="InterPro" id="IPR000719">
    <property type="entry name" value="Prot_kinase_dom"/>
</dbReference>
<keyword evidence="1" id="KW-0808">Transferase</keyword>
<evidence type="ECO:0000256" key="7">
    <source>
        <dbReference type="ARBA" id="ARBA00049014"/>
    </source>
</evidence>
<dbReference type="GO" id="GO:0004708">
    <property type="term" value="F:MAP kinase kinase activity"/>
    <property type="evidence" value="ECO:0007669"/>
    <property type="project" value="UniProtKB-EC"/>
</dbReference>
<dbReference type="PANTHER" id="PTHR48013">
    <property type="entry name" value="DUAL SPECIFICITY MITOGEN-ACTIVATED PROTEIN KINASE KINASE 5-RELATED"/>
    <property type="match status" value="1"/>
</dbReference>
<dbReference type="PANTHER" id="PTHR48013:SF9">
    <property type="entry name" value="DUAL SPECIFICITY MITOGEN-ACTIVATED PROTEIN KINASE KINASE 5"/>
    <property type="match status" value="1"/>
</dbReference>
<reference evidence="13" key="1">
    <citation type="submission" date="2016-05" db="EMBL/GenBank/DDBJ databases">
        <title>Comparative genomics of biotechnologically important yeasts.</title>
        <authorList>
            <consortium name="DOE Joint Genome Institute"/>
            <person name="Riley R."/>
            <person name="Haridas S."/>
            <person name="Wolfe K.H."/>
            <person name="Lopes M.R."/>
            <person name="Hittinger C.T."/>
            <person name="Goker M."/>
            <person name="Salamov A."/>
            <person name="Wisecaver J."/>
            <person name="Long T.M."/>
            <person name="Aerts A.L."/>
            <person name="Barry K."/>
            <person name="Choi C."/>
            <person name="Clum A."/>
            <person name="Coughlan A.Y."/>
            <person name="Deshpande S."/>
            <person name="Douglass A.P."/>
            <person name="Hanson S.J."/>
            <person name="Klenk H.-P."/>
            <person name="Labutti K."/>
            <person name="Lapidus A."/>
            <person name="Lindquist E."/>
            <person name="Lipzen A."/>
            <person name="Meier-Kolthoff J.P."/>
            <person name="Ohm R.A."/>
            <person name="Otillar R.P."/>
            <person name="Pangilinan J."/>
            <person name="Peng Y."/>
            <person name="Rokas A."/>
            <person name="Rosa C.A."/>
            <person name="Scheuner C."/>
            <person name="Sibirny A.A."/>
            <person name="Slot J.C."/>
            <person name="Stielow J.B."/>
            <person name="Sun H."/>
            <person name="Kurtzman C.P."/>
            <person name="Blackwell M."/>
            <person name="Grigoriev I.V."/>
            <person name="Jeffries T.W."/>
        </authorList>
    </citation>
    <scope>NUCLEOTIDE SEQUENCE [LARGE SCALE GENOMIC DNA]</scope>
    <source>
        <strain evidence="13">DSM 1968</strain>
    </source>
</reference>
<dbReference type="RefSeq" id="XP_020050761.1">
    <property type="nucleotide sequence ID" value="XM_020192544.1"/>
</dbReference>
<evidence type="ECO:0000256" key="6">
    <source>
        <dbReference type="ARBA" id="ARBA00038999"/>
    </source>
</evidence>
<dbReference type="Pfam" id="PF00069">
    <property type="entry name" value="Pkinase"/>
    <property type="match status" value="1"/>
</dbReference>
<evidence type="ECO:0000256" key="10">
    <source>
        <dbReference type="SAM" id="MobiDB-lite"/>
    </source>
</evidence>
<feature type="region of interest" description="Disordered" evidence="10">
    <location>
        <begin position="92"/>
        <end position="112"/>
    </location>
</feature>
<keyword evidence="3 12" id="KW-0418">Kinase</keyword>
<dbReference type="SMART" id="SM00220">
    <property type="entry name" value="S_TKc"/>
    <property type="match status" value="1"/>
</dbReference>
<evidence type="ECO:0000313" key="12">
    <source>
        <dbReference type="EMBL" id="ODV64454.1"/>
    </source>
</evidence>
<dbReference type="InterPro" id="IPR011009">
    <property type="entry name" value="Kinase-like_dom_sf"/>
</dbReference>
<comment type="similarity">
    <text evidence="5">Belongs to the protein kinase superfamily. STE Ser/Thr protein kinase family. MAP kinase kinase subfamily.</text>
</comment>
<keyword evidence="2" id="KW-0547">Nucleotide-binding</keyword>
<evidence type="ECO:0000256" key="4">
    <source>
        <dbReference type="ARBA" id="ARBA00022840"/>
    </source>
</evidence>
<evidence type="ECO:0000256" key="1">
    <source>
        <dbReference type="ARBA" id="ARBA00022679"/>
    </source>
</evidence>
<dbReference type="FunCoup" id="A0A1D2VS62">
    <property type="interactions" value="211"/>
</dbReference>
<dbReference type="Proteomes" id="UP000095038">
    <property type="component" value="Unassembled WGS sequence"/>
</dbReference>
<dbReference type="STRING" id="1344418.A0A1D2VS62"/>
<comment type="catalytic activity">
    <reaction evidence="7">
        <text>L-seryl-[protein] + ATP = O-phospho-L-seryl-[protein] + ADP + H(+)</text>
        <dbReference type="Rhea" id="RHEA:17989"/>
        <dbReference type="Rhea" id="RHEA-COMP:9863"/>
        <dbReference type="Rhea" id="RHEA-COMP:11604"/>
        <dbReference type="ChEBI" id="CHEBI:15378"/>
        <dbReference type="ChEBI" id="CHEBI:29999"/>
        <dbReference type="ChEBI" id="CHEBI:30616"/>
        <dbReference type="ChEBI" id="CHEBI:83421"/>
        <dbReference type="ChEBI" id="CHEBI:456216"/>
        <dbReference type="EC" id="2.7.12.2"/>
    </reaction>
</comment>
<dbReference type="OrthoDB" id="1668230at2759"/>
<evidence type="ECO:0000256" key="3">
    <source>
        <dbReference type="ARBA" id="ARBA00022777"/>
    </source>
</evidence>
<keyword evidence="13" id="KW-1185">Reference proteome</keyword>
<accession>A0A1D2VS62</accession>
<evidence type="ECO:0000256" key="8">
    <source>
        <dbReference type="ARBA" id="ARBA00049299"/>
    </source>
</evidence>
<comment type="catalytic activity">
    <reaction evidence="9">
        <text>L-tyrosyl-[protein] + ATP = O-phospho-L-tyrosyl-[protein] + ADP + H(+)</text>
        <dbReference type="Rhea" id="RHEA:10596"/>
        <dbReference type="Rhea" id="RHEA-COMP:10136"/>
        <dbReference type="Rhea" id="RHEA-COMP:20101"/>
        <dbReference type="ChEBI" id="CHEBI:15378"/>
        <dbReference type="ChEBI" id="CHEBI:30616"/>
        <dbReference type="ChEBI" id="CHEBI:46858"/>
        <dbReference type="ChEBI" id="CHEBI:61978"/>
        <dbReference type="ChEBI" id="CHEBI:456216"/>
        <dbReference type="EC" id="2.7.12.2"/>
    </reaction>
</comment>
<dbReference type="GO" id="GO:0005524">
    <property type="term" value="F:ATP binding"/>
    <property type="evidence" value="ECO:0007669"/>
    <property type="project" value="UniProtKB-KW"/>
</dbReference>
<evidence type="ECO:0000256" key="2">
    <source>
        <dbReference type="ARBA" id="ARBA00022741"/>
    </source>
</evidence>
<dbReference type="Gene3D" id="1.10.510.10">
    <property type="entry name" value="Transferase(Phosphotransferase) domain 1"/>
    <property type="match status" value="1"/>
</dbReference>
<evidence type="ECO:0000313" key="13">
    <source>
        <dbReference type="Proteomes" id="UP000095038"/>
    </source>
</evidence>
<dbReference type="EMBL" id="KV454475">
    <property type="protein sequence ID" value="ODV64454.1"/>
    <property type="molecule type" value="Genomic_DNA"/>
</dbReference>
<evidence type="ECO:0000256" key="5">
    <source>
        <dbReference type="ARBA" id="ARBA00038035"/>
    </source>
</evidence>
<evidence type="ECO:0000256" key="9">
    <source>
        <dbReference type="ARBA" id="ARBA00051693"/>
    </source>
</evidence>
<comment type="catalytic activity">
    <reaction evidence="8">
        <text>L-threonyl-[protein] + ATP = O-phospho-L-threonyl-[protein] + ADP + H(+)</text>
        <dbReference type="Rhea" id="RHEA:46608"/>
        <dbReference type="Rhea" id="RHEA-COMP:11060"/>
        <dbReference type="Rhea" id="RHEA-COMP:11605"/>
        <dbReference type="ChEBI" id="CHEBI:15378"/>
        <dbReference type="ChEBI" id="CHEBI:30013"/>
        <dbReference type="ChEBI" id="CHEBI:30616"/>
        <dbReference type="ChEBI" id="CHEBI:61977"/>
        <dbReference type="ChEBI" id="CHEBI:456216"/>
        <dbReference type="EC" id="2.7.12.2"/>
    </reaction>
</comment>
<dbReference type="PROSITE" id="PS00108">
    <property type="entry name" value="PROTEIN_KINASE_ST"/>
    <property type="match status" value="1"/>
</dbReference>
<dbReference type="GeneID" id="30966180"/>
<dbReference type="PROSITE" id="PS50011">
    <property type="entry name" value="PROTEIN_KINASE_DOM"/>
    <property type="match status" value="1"/>
</dbReference>
<dbReference type="InterPro" id="IPR008271">
    <property type="entry name" value="Ser/Thr_kinase_AS"/>
</dbReference>
<keyword evidence="4" id="KW-0067">ATP-binding</keyword>
<dbReference type="EC" id="2.7.12.2" evidence="6"/>
<dbReference type="InParanoid" id="A0A1D2VS62"/>
<feature type="domain" description="Protein kinase" evidence="11">
    <location>
        <begin position="155"/>
        <end position="468"/>
    </location>
</feature>